<feature type="non-terminal residue" evidence="1">
    <location>
        <position position="1"/>
    </location>
</feature>
<accession>A0A831WNS2</accession>
<protein>
    <submittedName>
        <fullName evidence="1">Uncharacterized protein</fullName>
    </submittedName>
</protein>
<dbReference type="EMBL" id="DSBW01000102">
    <property type="protein sequence ID" value="HED30938.1"/>
    <property type="molecule type" value="Genomic_DNA"/>
</dbReference>
<comment type="caution">
    <text evidence="1">The sequence shown here is derived from an EMBL/GenBank/DDBJ whole genome shotgun (WGS) entry which is preliminary data.</text>
</comment>
<organism evidence="1">
    <name type="scientific">Prosthecochloris aestuarii</name>
    <dbReference type="NCBI Taxonomy" id="1102"/>
    <lineage>
        <taxon>Bacteria</taxon>
        <taxon>Pseudomonadati</taxon>
        <taxon>Chlorobiota</taxon>
        <taxon>Chlorobiia</taxon>
        <taxon>Chlorobiales</taxon>
        <taxon>Chlorobiaceae</taxon>
        <taxon>Prosthecochloris</taxon>
    </lineage>
</organism>
<sequence>PMSGEDCVSFNPATTEVKQVNGRWKIVDGSHWMFDFGSNRAEAEQALKVIKKYGFRYSCFVGRPDPSFTYMRR</sequence>
<dbReference type="Proteomes" id="UP000886335">
    <property type="component" value="Unassembled WGS sequence"/>
</dbReference>
<evidence type="ECO:0000313" key="1">
    <source>
        <dbReference type="EMBL" id="HED30938.1"/>
    </source>
</evidence>
<dbReference type="AlphaFoldDB" id="A0A831WNS2"/>
<proteinExistence type="predicted"/>
<reference evidence="1" key="1">
    <citation type="journal article" date="2020" name="mSystems">
        <title>Genome- and Community-Level Interaction Insights into Carbon Utilization and Element Cycling Functions of Hydrothermarchaeota in Hydrothermal Sediment.</title>
        <authorList>
            <person name="Zhou Z."/>
            <person name="Liu Y."/>
            <person name="Xu W."/>
            <person name="Pan J."/>
            <person name="Luo Z.H."/>
            <person name="Li M."/>
        </authorList>
    </citation>
    <scope>NUCLEOTIDE SEQUENCE [LARGE SCALE GENOMIC DNA]</scope>
    <source>
        <strain evidence="1">SpSt-1181</strain>
    </source>
</reference>
<name>A0A831WNS2_PROAE</name>
<gene>
    <name evidence="1" type="ORF">ENN50_04490</name>
</gene>